<organism evidence="1">
    <name type="scientific">Picocystis salinarum</name>
    <dbReference type="NCBI Taxonomy" id="88271"/>
    <lineage>
        <taxon>Eukaryota</taxon>
        <taxon>Viridiplantae</taxon>
        <taxon>Chlorophyta</taxon>
        <taxon>Picocystophyceae</taxon>
        <taxon>Picocystales</taxon>
        <taxon>Picocystaceae</taxon>
        <taxon>Picocystis</taxon>
    </lineage>
</organism>
<accession>A0A7S3UG78</accession>
<dbReference type="EMBL" id="HBIS01008397">
    <property type="protein sequence ID" value="CAE0613246.1"/>
    <property type="molecule type" value="Transcribed_RNA"/>
</dbReference>
<protein>
    <submittedName>
        <fullName evidence="1">Uncharacterized protein</fullName>
    </submittedName>
</protein>
<gene>
    <name evidence="1" type="ORF">PSAL00342_LOCUS7145</name>
</gene>
<sequence>MVGTVRNSLHGPRFIFNLLPHRSRRIGGRAYTFLSEPWMRHFTALSYELPKTKPSDCLVDLLVQLSSYGTRSGIPRDGSSAQPSVDWSCPRPLAVAPYRRAMVVVESLASSSSMLSGVDAKLVGSAAGQLRAKKLASTQRIHAEIRSVRRRRSRPSKDNGLRIGSALPISMFKPCGELPPEGKTRLHKDESCNPLEGNCQEVYHVWESTCRTCMGIGDVKDLKGHWSTCPACNGIGCVRLSSSRLVPLLNGSSGPDFTLGRDSAWHLK</sequence>
<dbReference type="AlphaFoldDB" id="A0A7S3UG78"/>
<reference evidence="1" key="1">
    <citation type="submission" date="2021-01" db="EMBL/GenBank/DDBJ databases">
        <authorList>
            <person name="Corre E."/>
            <person name="Pelletier E."/>
            <person name="Niang G."/>
            <person name="Scheremetjew M."/>
            <person name="Finn R."/>
            <person name="Kale V."/>
            <person name="Holt S."/>
            <person name="Cochrane G."/>
            <person name="Meng A."/>
            <person name="Brown T."/>
            <person name="Cohen L."/>
        </authorList>
    </citation>
    <scope>NUCLEOTIDE SEQUENCE</scope>
    <source>
        <strain evidence="1">CCMP1897</strain>
    </source>
</reference>
<evidence type="ECO:0000313" key="1">
    <source>
        <dbReference type="EMBL" id="CAE0613246.1"/>
    </source>
</evidence>
<name>A0A7S3UG78_9CHLO</name>
<proteinExistence type="predicted"/>